<sequence>MDNDDVDYELLGTIIECIQEAFEIGKNGFENLSLSTDLNRDLGIEGDDANELMPEFFRRFSVELKTYDPYRYFVAEGYDLLSFRRAKARQGKIPIKLGMLYLAAVTKAWDSILLETGNYSDRPLYRSNADIPPPGHQM</sequence>
<evidence type="ECO:0000313" key="2">
    <source>
        <dbReference type="Proteomes" id="UP000095143"/>
    </source>
</evidence>
<dbReference type="OrthoDB" id="456541at2"/>
<organism evidence="1 2">
    <name type="scientific">Pseudomonas graminis</name>
    <dbReference type="NCBI Taxonomy" id="158627"/>
    <lineage>
        <taxon>Bacteria</taxon>
        <taxon>Pseudomonadati</taxon>
        <taxon>Pseudomonadota</taxon>
        <taxon>Gammaproteobacteria</taxon>
        <taxon>Pseudomonadales</taxon>
        <taxon>Pseudomonadaceae</taxon>
        <taxon>Pseudomonas</taxon>
    </lineage>
</organism>
<dbReference type="RefSeq" id="WP_065987626.1">
    <property type="nucleotide sequence ID" value="NZ_MDEN01000057.1"/>
</dbReference>
<accession>A0A1C2E9Q8</accession>
<evidence type="ECO:0000313" key="1">
    <source>
        <dbReference type="EMBL" id="OCX23725.1"/>
    </source>
</evidence>
<dbReference type="EMBL" id="MDEN01000057">
    <property type="protein sequence ID" value="OCX23725.1"/>
    <property type="molecule type" value="Genomic_DNA"/>
</dbReference>
<evidence type="ECO:0008006" key="3">
    <source>
        <dbReference type="Google" id="ProtNLM"/>
    </source>
</evidence>
<gene>
    <name evidence="1" type="ORF">BBI10_06845</name>
</gene>
<name>A0A1C2E9Q8_9PSED</name>
<dbReference type="AlphaFoldDB" id="A0A1C2E9Q8"/>
<reference evidence="1 2" key="1">
    <citation type="submission" date="2016-08" db="EMBL/GenBank/DDBJ databases">
        <title>Whole genome sequence of Pseudomonas graminis strain UASWS1507, a potential biological control agent for agriculture.</title>
        <authorList>
            <person name="Crovadore J."/>
            <person name="Calmin G."/>
            <person name="Chablais R."/>
            <person name="Cochard B."/>
            <person name="Lefort F."/>
        </authorList>
    </citation>
    <scope>NUCLEOTIDE SEQUENCE [LARGE SCALE GENOMIC DNA]</scope>
    <source>
        <strain evidence="1 2">UASWS1507</strain>
    </source>
</reference>
<dbReference type="Proteomes" id="UP000095143">
    <property type="component" value="Unassembled WGS sequence"/>
</dbReference>
<dbReference type="Pfam" id="PF07377">
    <property type="entry name" value="DUF1493"/>
    <property type="match status" value="1"/>
</dbReference>
<dbReference type="InterPro" id="IPR010862">
    <property type="entry name" value="DUF1493"/>
</dbReference>
<comment type="caution">
    <text evidence="1">The sequence shown here is derived from an EMBL/GenBank/DDBJ whole genome shotgun (WGS) entry which is preliminary data.</text>
</comment>
<protein>
    <recommendedName>
        <fullName evidence="3">DUF1493 family protein</fullName>
    </recommendedName>
</protein>
<proteinExistence type="predicted"/>